<keyword evidence="4" id="KW-0670">Pyruvate</keyword>
<dbReference type="AlphaFoldDB" id="A0AAE3DQN0"/>
<evidence type="ECO:0000313" key="6">
    <source>
        <dbReference type="Proteomes" id="UP001197875"/>
    </source>
</evidence>
<evidence type="ECO:0000256" key="4">
    <source>
        <dbReference type="ARBA" id="ARBA00023317"/>
    </source>
</evidence>
<dbReference type="InterPro" id="IPR003817">
    <property type="entry name" value="PS_Dcarbxylase"/>
</dbReference>
<name>A0AAE3DQN0_9FIRM</name>
<evidence type="ECO:0000313" key="5">
    <source>
        <dbReference type="EMBL" id="MCC2188856.1"/>
    </source>
</evidence>
<proteinExistence type="predicted"/>
<dbReference type="PANTHER" id="PTHR10067">
    <property type="entry name" value="PHOSPHATIDYLSERINE DECARBOXYLASE"/>
    <property type="match status" value="1"/>
</dbReference>
<keyword evidence="1" id="KW-0210">Decarboxylase</keyword>
<dbReference type="Proteomes" id="UP001197875">
    <property type="component" value="Unassembled WGS sequence"/>
</dbReference>
<accession>A0AAE3DQN0</accession>
<sequence>MKKMKTTASPTVHRCMGKDGTIRVEDSGQDRFLQKLYTSFYGRVLLKVLTQPGFSKAAGAFLDRRASRFLIRPFIEKNHMDMRPYVKRPYRSFNDFFTREILPTERMIDCDPIHLVSPCDGKISIYPLDETAEFAVKGSVYTLERILKNPSLAKRYEGGYACVFRLCVDDYHRYSYPADGEKSENIRISGILHTVNPIAVESVPVYHENTREYCLLKTERFGTLIQMEVGAMMVGRICNYHGPRYVKKGSEKGRFEFGGSTILLLVQKGQATFREKFLKNTAQGIETQVEMGEWIGTAK</sequence>
<comment type="caution">
    <text evidence="5">The sequence shown here is derived from an EMBL/GenBank/DDBJ whole genome shotgun (WGS) entry which is preliminary data.</text>
</comment>
<keyword evidence="6" id="KW-1185">Reference proteome</keyword>
<dbReference type="PANTHER" id="PTHR10067:SF17">
    <property type="entry name" value="PHOSPHATIDYLSERINE DECARBOXYLASE PROENZYME 2"/>
    <property type="match status" value="1"/>
</dbReference>
<dbReference type="EMBL" id="JAJEPR010000004">
    <property type="protein sequence ID" value="MCC2188856.1"/>
    <property type="molecule type" value="Genomic_DNA"/>
</dbReference>
<reference evidence="5 6" key="1">
    <citation type="submission" date="2021-10" db="EMBL/GenBank/DDBJ databases">
        <title>Anaerobic single-cell dispensing facilitates the cultivation of human gut bacteria.</title>
        <authorList>
            <person name="Afrizal A."/>
        </authorList>
    </citation>
    <scope>NUCLEOTIDE SEQUENCE [LARGE SCALE GENOMIC DNA]</scope>
    <source>
        <strain evidence="5 6">CLA-AA-H277</strain>
    </source>
</reference>
<evidence type="ECO:0000256" key="2">
    <source>
        <dbReference type="ARBA" id="ARBA00023145"/>
    </source>
</evidence>
<protein>
    <submittedName>
        <fullName evidence="5">Phosphatidylserine decarboxylase</fullName>
    </submittedName>
</protein>
<dbReference type="RefSeq" id="WP_227614325.1">
    <property type="nucleotide sequence ID" value="NZ_JAJEPR010000004.1"/>
</dbReference>
<evidence type="ECO:0000256" key="3">
    <source>
        <dbReference type="ARBA" id="ARBA00023239"/>
    </source>
</evidence>
<dbReference type="GO" id="GO:0008654">
    <property type="term" value="P:phospholipid biosynthetic process"/>
    <property type="evidence" value="ECO:0007669"/>
    <property type="project" value="InterPro"/>
</dbReference>
<keyword evidence="3" id="KW-0456">Lyase</keyword>
<organism evidence="5 6">
    <name type="scientific">Fusicatenibacter faecihominis</name>
    <dbReference type="NCBI Taxonomy" id="2881276"/>
    <lineage>
        <taxon>Bacteria</taxon>
        <taxon>Bacillati</taxon>
        <taxon>Bacillota</taxon>
        <taxon>Clostridia</taxon>
        <taxon>Lachnospirales</taxon>
        <taxon>Lachnospiraceae</taxon>
        <taxon>Fusicatenibacter</taxon>
    </lineage>
</organism>
<dbReference type="Pfam" id="PF02666">
    <property type="entry name" value="PS_Dcarbxylase"/>
    <property type="match status" value="1"/>
</dbReference>
<keyword evidence="2" id="KW-0865">Zymogen</keyword>
<evidence type="ECO:0000256" key="1">
    <source>
        <dbReference type="ARBA" id="ARBA00022793"/>
    </source>
</evidence>
<dbReference type="GO" id="GO:0004609">
    <property type="term" value="F:phosphatidylserine decarboxylase activity"/>
    <property type="evidence" value="ECO:0007669"/>
    <property type="project" value="InterPro"/>
</dbReference>
<gene>
    <name evidence="5" type="ORF">LKD71_03295</name>
</gene>